<keyword evidence="3" id="KW-1185">Reference proteome</keyword>
<evidence type="ECO:0000313" key="2">
    <source>
        <dbReference type="EMBL" id="GHI26161.1"/>
    </source>
</evidence>
<evidence type="ECO:0008006" key="4">
    <source>
        <dbReference type="Google" id="ProtNLM"/>
    </source>
</evidence>
<gene>
    <name evidence="2" type="ORF">Shyd_75320</name>
</gene>
<feature type="region of interest" description="Disordered" evidence="1">
    <location>
        <begin position="1"/>
        <end position="22"/>
    </location>
</feature>
<reference evidence="2" key="1">
    <citation type="submission" date="2024-05" db="EMBL/GenBank/DDBJ databases">
        <title>Whole genome shotgun sequence of Streptomyces hydrogenans NBRC 13475.</title>
        <authorList>
            <person name="Komaki H."/>
            <person name="Tamura T."/>
        </authorList>
    </citation>
    <scope>NUCLEOTIDE SEQUENCE</scope>
    <source>
        <strain evidence="2">NBRC 13475</strain>
    </source>
</reference>
<organism evidence="2 3">
    <name type="scientific">Streptomyces hydrogenans</name>
    <dbReference type="NCBI Taxonomy" id="1873719"/>
    <lineage>
        <taxon>Bacteria</taxon>
        <taxon>Bacillati</taxon>
        <taxon>Actinomycetota</taxon>
        <taxon>Actinomycetes</taxon>
        <taxon>Kitasatosporales</taxon>
        <taxon>Streptomycetaceae</taxon>
        <taxon>Streptomyces</taxon>
    </lineage>
</organism>
<protein>
    <recommendedName>
        <fullName evidence="4">TerD family protein</fullName>
    </recommendedName>
</protein>
<evidence type="ECO:0000313" key="3">
    <source>
        <dbReference type="Proteomes" id="UP001052739"/>
    </source>
</evidence>
<name>A0ABQ3PMA7_9ACTN</name>
<dbReference type="EMBL" id="BNDW01000102">
    <property type="protein sequence ID" value="GHI26161.1"/>
    <property type="molecule type" value="Genomic_DNA"/>
</dbReference>
<sequence length="761" mass="82756">MPASPADPLRASRPGRPFGAPEIRVRTGREGCEHRGMDHVLERLLVRHTLRLPVPPGPAGDGSAVALRFDAALRTAGFALSSPLLRELSGRSPETVVELARWALEAVRERVGDHVRHNTYFLDFPANVPDTGEFWLWCVLKGLEDPAARESVEAQLSAGVLNLLTLPAYGRYPHSYEELLAAHEELVPAAGDRLTVLHLGGPVGEELGALYGALAGSVTPLGDEHLADLAVLAEHCADGPQPAEIPVREIRAVVNRARLRAGAAPLLDTVTDVLRLACALADGDVTLRERTRFRGLSRPVRRALLAGLDGVVAGAPEKLADVGRHREAWKRLGERLHPHAYPAWPHAAQVFAVARGELRAPSLDSLTEALLAAGDVPGAAELLASAAPGRLFRGLDRLLRSAADEAGREAVLAAAERVAPRVAGRVVLSVREHLQNRHIGPGAPRRLFVNRQGRAWVTADTRRALPREVQRRLLALVDGETRRRLPAPGRLLVDPLMLDVALPLSGRASSGGFGVLPRGSVAPVDGELLRFFMYWKEARRTTDLDLSALLLDERYATVSWLSYTELTTVEGRHSGDITEAPDGASEFIELRLGAVRGTFVVPHVHVYAGEGFDETAESFFGYMLREGEQGGRPFEPRTVRMRSELRGPGRVAMPLAFRRDEEGRWHAHWLHLCLRGTPTDNRVEDHRVSLATLLRGAVEHAPVTVRHLVELMRESGSEVTEWSGGEPPAGPVTYLGLARPEGLAPGSRVVTPENLRDLVPA</sequence>
<comment type="caution">
    <text evidence="2">The sequence shown here is derived from an EMBL/GenBank/DDBJ whole genome shotgun (WGS) entry which is preliminary data.</text>
</comment>
<proteinExistence type="predicted"/>
<dbReference type="Proteomes" id="UP001052739">
    <property type="component" value="Unassembled WGS sequence"/>
</dbReference>
<accession>A0ABQ3PMA7</accession>
<evidence type="ECO:0000256" key="1">
    <source>
        <dbReference type="SAM" id="MobiDB-lite"/>
    </source>
</evidence>